<evidence type="ECO:0000256" key="1">
    <source>
        <dbReference type="ARBA" id="ARBA00001971"/>
    </source>
</evidence>
<comment type="similarity">
    <text evidence="3">Belongs to the cytochrome P450 family.</text>
</comment>
<comment type="subcellular location">
    <subcellularLocation>
        <location evidence="2">Membrane</location>
    </subcellularLocation>
</comment>
<evidence type="ECO:0000256" key="3">
    <source>
        <dbReference type="ARBA" id="ARBA00010617"/>
    </source>
</evidence>
<proteinExistence type="inferred from homology"/>
<evidence type="ECO:0000256" key="10">
    <source>
        <dbReference type="SAM" id="MobiDB-lite"/>
    </source>
</evidence>
<organism evidence="11 12">
    <name type="scientific">Platanthera zijinensis</name>
    <dbReference type="NCBI Taxonomy" id="2320716"/>
    <lineage>
        <taxon>Eukaryota</taxon>
        <taxon>Viridiplantae</taxon>
        <taxon>Streptophyta</taxon>
        <taxon>Embryophyta</taxon>
        <taxon>Tracheophyta</taxon>
        <taxon>Spermatophyta</taxon>
        <taxon>Magnoliopsida</taxon>
        <taxon>Liliopsida</taxon>
        <taxon>Asparagales</taxon>
        <taxon>Orchidaceae</taxon>
        <taxon>Orchidoideae</taxon>
        <taxon>Orchideae</taxon>
        <taxon>Orchidinae</taxon>
        <taxon>Platanthera</taxon>
    </lineage>
</organism>
<accession>A0AAP0AVY9</accession>
<evidence type="ECO:0000256" key="7">
    <source>
        <dbReference type="ARBA" id="ARBA00023004"/>
    </source>
</evidence>
<dbReference type="GO" id="GO:0004497">
    <property type="term" value="F:monooxygenase activity"/>
    <property type="evidence" value="ECO:0007669"/>
    <property type="project" value="UniProtKB-KW"/>
</dbReference>
<dbReference type="GO" id="GO:0046872">
    <property type="term" value="F:metal ion binding"/>
    <property type="evidence" value="ECO:0007669"/>
    <property type="project" value="UniProtKB-KW"/>
</dbReference>
<dbReference type="PANTHER" id="PTHR47943">
    <property type="entry name" value="CYTOCHROME P450 93A3-LIKE"/>
    <property type="match status" value="1"/>
</dbReference>
<dbReference type="Proteomes" id="UP001418222">
    <property type="component" value="Unassembled WGS sequence"/>
</dbReference>
<evidence type="ECO:0000256" key="9">
    <source>
        <dbReference type="ARBA" id="ARBA00023136"/>
    </source>
</evidence>
<evidence type="ECO:0000256" key="8">
    <source>
        <dbReference type="ARBA" id="ARBA00023033"/>
    </source>
</evidence>
<keyword evidence="9" id="KW-0472">Membrane</keyword>
<protein>
    <submittedName>
        <fullName evidence="11">Cytochrome P450 93A2</fullName>
    </submittedName>
</protein>
<evidence type="ECO:0000256" key="2">
    <source>
        <dbReference type="ARBA" id="ARBA00004370"/>
    </source>
</evidence>
<feature type="region of interest" description="Disordered" evidence="10">
    <location>
        <begin position="1"/>
        <end position="25"/>
    </location>
</feature>
<evidence type="ECO:0000256" key="4">
    <source>
        <dbReference type="ARBA" id="ARBA00022617"/>
    </source>
</evidence>
<reference evidence="11 12" key="1">
    <citation type="journal article" date="2022" name="Nat. Plants">
        <title>Genomes of leafy and leafless Platanthera orchids illuminate the evolution of mycoheterotrophy.</title>
        <authorList>
            <person name="Li M.H."/>
            <person name="Liu K.W."/>
            <person name="Li Z."/>
            <person name="Lu H.C."/>
            <person name="Ye Q.L."/>
            <person name="Zhang D."/>
            <person name="Wang J.Y."/>
            <person name="Li Y.F."/>
            <person name="Zhong Z.M."/>
            <person name="Liu X."/>
            <person name="Yu X."/>
            <person name="Liu D.K."/>
            <person name="Tu X.D."/>
            <person name="Liu B."/>
            <person name="Hao Y."/>
            <person name="Liao X.Y."/>
            <person name="Jiang Y.T."/>
            <person name="Sun W.H."/>
            <person name="Chen J."/>
            <person name="Chen Y.Q."/>
            <person name="Ai Y."/>
            <person name="Zhai J.W."/>
            <person name="Wu S.S."/>
            <person name="Zhou Z."/>
            <person name="Hsiao Y.Y."/>
            <person name="Wu W.L."/>
            <person name="Chen Y.Y."/>
            <person name="Lin Y.F."/>
            <person name="Hsu J.L."/>
            <person name="Li C.Y."/>
            <person name="Wang Z.W."/>
            <person name="Zhao X."/>
            <person name="Zhong W.Y."/>
            <person name="Ma X.K."/>
            <person name="Ma L."/>
            <person name="Huang J."/>
            <person name="Chen G.Z."/>
            <person name="Huang M.Z."/>
            <person name="Huang L."/>
            <person name="Peng D.H."/>
            <person name="Luo Y.B."/>
            <person name="Zou S.Q."/>
            <person name="Chen S.P."/>
            <person name="Lan S."/>
            <person name="Tsai W.C."/>
            <person name="Van de Peer Y."/>
            <person name="Liu Z.J."/>
        </authorList>
    </citation>
    <scope>NUCLEOTIDE SEQUENCE [LARGE SCALE GENOMIC DNA]</scope>
    <source>
        <strain evidence="11">Lor287</strain>
    </source>
</reference>
<keyword evidence="6" id="KW-0560">Oxidoreductase</keyword>
<comment type="cofactor">
    <cofactor evidence="1">
        <name>heme</name>
        <dbReference type="ChEBI" id="CHEBI:30413"/>
    </cofactor>
</comment>
<name>A0AAP0AVY9_9ASPA</name>
<keyword evidence="4" id="KW-0349">Heme</keyword>
<feature type="compositionally biased region" description="Low complexity" evidence="10">
    <location>
        <begin position="6"/>
        <end position="25"/>
    </location>
</feature>
<dbReference type="EMBL" id="JBBWWQ010000020">
    <property type="protein sequence ID" value="KAK8916735.1"/>
    <property type="molecule type" value="Genomic_DNA"/>
</dbReference>
<dbReference type="AlphaFoldDB" id="A0AAP0AVY9"/>
<dbReference type="PANTHER" id="PTHR47943:SF8">
    <property type="entry name" value="CYTOCHROME P450"/>
    <property type="match status" value="1"/>
</dbReference>
<evidence type="ECO:0000313" key="12">
    <source>
        <dbReference type="Proteomes" id="UP001418222"/>
    </source>
</evidence>
<keyword evidence="5" id="KW-0479">Metal-binding</keyword>
<dbReference type="GO" id="GO:0016020">
    <property type="term" value="C:membrane"/>
    <property type="evidence" value="ECO:0007669"/>
    <property type="project" value="UniProtKB-SubCell"/>
</dbReference>
<comment type="caution">
    <text evidence="11">The sequence shown here is derived from an EMBL/GenBank/DDBJ whole genome shotgun (WGS) entry which is preliminary data.</text>
</comment>
<evidence type="ECO:0000256" key="6">
    <source>
        <dbReference type="ARBA" id="ARBA00023002"/>
    </source>
</evidence>
<keyword evidence="12" id="KW-1185">Reference proteome</keyword>
<keyword evidence="7" id="KW-0408">Iron</keyword>
<gene>
    <name evidence="11" type="primary">CYP93A2</name>
    <name evidence="11" type="ORF">KSP39_PZI022254</name>
</gene>
<sequence length="178" mass="20216">MDSFSREVTSFSSSSSPSPPISSCNESPDIPACLVPLEEDNYSDIPDCFLPPLEDTSMDIPVCFLPVEDDETNKTPAVCLAPSFHLFLRPEPGHAKRLKDLHKRFDGLIKRIMKDKEENIRRKKMENNEEVLKEKDLLDILMDISEDRCTEVRLTRNNVKAFIRDICCGLTRCPGRTG</sequence>
<evidence type="ECO:0000313" key="11">
    <source>
        <dbReference type="EMBL" id="KAK8916735.1"/>
    </source>
</evidence>
<keyword evidence="8" id="KW-0503">Monooxygenase</keyword>
<evidence type="ECO:0000256" key="5">
    <source>
        <dbReference type="ARBA" id="ARBA00022723"/>
    </source>
</evidence>